<dbReference type="InterPro" id="IPR051625">
    <property type="entry name" value="Signaling_Regulatory_Domain"/>
</dbReference>
<dbReference type="Proteomes" id="UP000675881">
    <property type="component" value="Chromosome 14"/>
</dbReference>
<dbReference type="SUPFAM" id="SSF50985">
    <property type="entry name" value="RCC1/BLIP-II"/>
    <property type="match status" value="1"/>
</dbReference>
<dbReference type="AlphaFoldDB" id="A0A7R8H3U9"/>
<name>A0A7R8H3U9_LEPSM</name>
<gene>
    <name evidence="2" type="ORF">LSAA_5506</name>
</gene>
<organism evidence="2 3">
    <name type="scientific">Lepeophtheirus salmonis</name>
    <name type="common">Salmon louse</name>
    <name type="synonym">Caligus salmonis</name>
    <dbReference type="NCBI Taxonomy" id="72036"/>
    <lineage>
        <taxon>Eukaryota</taxon>
        <taxon>Metazoa</taxon>
        <taxon>Ecdysozoa</taxon>
        <taxon>Arthropoda</taxon>
        <taxon>Crustacea</taxon>
        <taxon>Multicrustacea</taxon>
        <taxon>Hexanauplia</taxon>
        <taxon>Copepoda</taxon>
        <taxon>Siphonostomatoida</taxon>
        <taxon>Caligidae</taxon>
        <taxon>Lepeophtheirus</taxon>
    </lineage>
</organism>
<keyword evidence="3" id="KW-1185">Reference proteome</keyword>
<evidence type="ECO:0000313" key="3">
    <source>
        <dbReference type="Proteomes" id="UP000675881"/>
    </source>
</evidence>
<dbReference type="InterPro" id="IPR000408">
    <property type="entry name" value="Reg_chr_condens"/>
</dbReference>
<accession>A0A7R8H3U9</accession>
<reference evidence="2" key="1">
    <citation type="submission" date="2021-02" db="EMBL/GenBank/DDBJ databases">
        <authorList>
            <person name="Bekaert M."/>
        </authorList>
    </citation>
    <scope>NUCLEOTIDE SEQUENCE</scope>
    <source>
        <strain evidence="2">IoA-00</strain>
    </source>
</reference>
<dbReference type="InterPro" id="IPR009091">
    <property type="entry name" value="RCC1/BLIP-II"/>
</dbReference>
<protein>
    <submittedName>
        <fullName evidence="2">(salmon louse) hypothetical protein</fullName>
    </submittedName>
</protein>
<keyword evidence="1" id="KW-0677">Repeat</keyword>
<dbReference type="Gene3D" id="2.130.10.30">
    <property type="entry name" value="Regulator of chromosome condensation 1/beta-lactamase-inhibitor protein II"/>
    <property type="match status" value="1"/>
</dbReference>
<dbReference type="PROSITE" id="PS50012">
    <property type="entry name" value="RCC1_3"/>
    <property type="match status" value="1"/>
</dbReference>
<proteinExistence type="predicted"/>
<sequence length="465" mass="53396">MGVMRPLIPICLKLQEGLGFVRTNFIAICYILQQLMVGLNLAIYYGNLTTALLLQSQGIYDHQRDMEGYTPLDLLALDSINTSSKPTLFVWGKNLSGLGYKFGTISYHPEVHQFYNENFICPKKIQISGYCSGVLDSKGSLFIAGASSDGMLGKGQFHRFLREPVKLLPLEEIIDFAFGRTHSILLIKSSKETPLPRLLSTTFNNVIIGVGASSYFSCCWSKCALYGWGLNLGQMGFEFITNNHFIESPRLVYTLNNNMKIRQDEKIKPLQFPFKSIKKVQIMEEYCFSTQRHIIPLKMYILSGEETLYSWSAKFGLLRCQALRNHINIPVHDFFVSKENLFVVSSDTHFSLQIVKSNELRTKKIYDSHDLLRLLTLNSIEQCFQVKLSHSSKPDLISRSHKKEWVLDKSVEREPRRMSYDYIFDKYQQLIYDDPPTAFLHNSAKSVHFFLVDIHLNKLGFQTVQ</sequence>
<dbReference type="PANTHER" id="PTHR22872:SF2">
    <property type="entry name" value="INHIBITOR OF BRUTON TYROSINE KINASE"/>
    <property type="match status" value="1"/>
</dbReference>
<evidence type="ECO:0000313" key="2">
    <source>
        <dbReference type="EMBL" id="CAF2849135.1"/>
    </source>
</evidence>
<dbReference type="EMBL" id="HG994593">
    <property type="protein sequence ID" value="CAF2849135.1"/>
    <property type="molecule type" value="Genomic_DNA"/>
</dbReference>
<evidence type="ECO:0000256" key="1">
    <source>
        <dbReference type="ARBA" id="ARBA00022737"/>
    </source>
</evidence>
<dbReference type="PANTHER" id="PTHR22872">
    <property type="entry name" value="BTK-BINDING PROTEIN-RELATED"/>
    <property type="match status" value="1"/>
</dbReference>
<dbReference type="OrthoDB" id="6382283at2759"/>